<reference evidence="4" key="1">
    <citation type="journal article" date="2019" name="Int. J. Syst. Evol. Microbiol.">
        <title>The Global Catalogue of Microorganisms (GCM) 10K type strain sequencing project: providing services to taxonomists for standard genome sequencing and annotation.</title>
        <authorList>
            <consortium name="The Broad Institute Genomics Platform"/>
            <consortium name="The Broad Institute Genome Sequencing Center for Infectious Disease"/>
            <person name="Wu L."/>
            <person name="Ma J."/>
        </authorList>
    </citation>
    <scope>NUCLEOTIDE SEQUENCE [LARGE SCALE GENOMIC DNA]</scope>
    <source>
        <strain evidence="4">JCM 31921</strain>
    </source>
</reference>
<evidence type="ECO:0000256" key="2">
    <source>
        <dbReference type="SAM" id="SignalP"/>
    </source>
</evidence>
<keyword evidence="2" id="KW-0732">Signal</keyword>
<gene>
    <name evidence="3" type="ORF">GCM10023092_19820</name>
</gene>
<name>A0ABP8MW10_9BACT</name>
<keyword evidence="4" id="KW-1185">Reference proteome</keyword>
<evidence type="ECO:0000313" key="4">
    <source>
        <dbReference type="Proteomes" id="UP001501410"/>
    </source>
</evidence>
<organism evidence="3 4">
    <name type="scientific">Rurimicrobium arvi</name>
    <dbReference type="NCBI Taxonomy" id="2049916"/>
    <lineage>
        <taxon>Bacteria</taxon>
        <taxon>Pseudomonadati</taxon>
        <taxon>Bacteroidota</taxon>
        <taxon>Chitinophagia</taxon>
        <taxon>Chitinophagales</taxon>
        <taxon>Chitinophagaceae</taxon>
        <taxon>Rurimicrobium</taxon>
    </lineage>
</organism>
<comment type="caution">
    <text evidence="3">The sequence shown here is derived from an EMBL/GenBank/DDBJ whole genome shotgun (WGS) entry which is preliminary data.</text>
</comment>
<dbReference type="EMBL" id="BAABEZ010000022">
    <property type="protein sequence ID" value="GAA4455705.1"/>
    <property type="molecule type" value="Genomic_DNA"/>
</dbReference>
<feature type="region of interest" description="Disordered" evidence="1">
    <location>
        <begin position="20"/>
        <end position="64"/>
    </location>
</feature>
<protein>
    <recommendedName>
        <fullName evidence="5">Prolyl-tRNA synthetase</fullName>
    </recommendedName>
</protein>
<dbReference type="Proteomes" id="UP001501410">
    <property type="component" value="Unassembled WGS sequence"/>
</dbReference>
<feature type="chain" id="PRO_5045471484" description="Prolyl-tRNA synthetase" evidence="2">
    <location>
        <begin position="17"/>
        <end position="379"/>
    </location>
</feature>
<feature type="signal peptide" evidence="2">
    <location>
        <begin position="1"/>
        <end position="16"/>
    </location>
</feature>
<evidence type="ECO:0008006" key="5">
    <source>
        <dbReference type="Google" id="ProtNLM"/>
    </source>
</evidence>
<feature type="region of interest" description="Disordered" evidence="1">
    <location>
        <begin position="317"/>
        <end position="379"/>
    </location>
</feature>
<evidence type="ECO:0000256" key="1">
    <source>
        <dbReference type="SAM" id="MobiDB-lite"/>
    </source>
</evidence>
<proteinExistence type="predicted"/>
<evidence type="ECO:0000313" key="3">
    <source>
        <dbReference type="EMBL" id="GAA4455705.1"/>
    </source>
</evidence>
<feature type="compositionally biased region" description="Gly residues" evidence="1">
    <location>
        <begin position="360"/>
        <end position="379"/>
    </location>
</feature>
<sequence>MLTAVLGLTLATGAQAQSGNTYQDDIYSNGPVSSKHKKDRSNYQSSDASDYDRPSDDNFNNNTSAYSGDNYVDYNDDDNYYYSSSINRFGSSSFYARPYFSTFSNPYWYNPYWVDPYWGWSPWNNVGVGISFGGGPYWSSYWGWQNWYGYSPFNSFYYPSYYGGWGYSNWGCGGYYGSYWNGYYAGLYSGYNNGWGGAASRGVTYGPRFSMNNIANNNIGRTYNSSVPGGGRMSGAIMRNAGPNSGMNVNPRQVDNQSSGMRPRGGFFGGGNAGNVGGGRQYNNYNDVAPQRSSMNMPSGGGRPAMTEMGGRGVQNTMPDQQQGGFRSRPADAGFERQSAPSFGGGRGASPSFNSAPARGFGGGGGGGGRMGGFGGGRR</sequence>
<accession>A0ABP8MW10</accession>